<gene>
    <name evidence="2" type="ORF">TTHERM_01608720</name>
</gene>
<feature type="transmembrane region" description="Helical" evidence="1">
    <location>
        <begin position="33"/>
        <end position="59"/>
    </location>
</feature>
<dbReference type="EMBL" id="GG662446">
    <property type="protein sequence ID" value="EAR81632.3"/>
    <property type="molecule type" value="Genomic_DNA"/>
</dbReference>
<evidence type="ECO:0000313" key="3">
    <source>
        <dbReference type="Proteomes" id="UP000009168"/>
    </source>
</evidence>
<keyword evidence="1 2" id="KW-0812">Transmembrane</keyword>
<name>Q228B5_TETTS</name>
<dbReference type="KEGG" id="tet:TTHERM_01608720"/>
<dbReference type="GeneID" id="7845284"/>
<dbReference type="OrthoDB" id="289947at2759"/>
<keyword evidence="1" id="KW-0472">Membrane</keyword>
<keyword evidence="3" id="KW-1185">Reference proteome</keyword>
<reference evidence="3" key="1">
    <citation type="journal article" date="2006" name="PLoS Biol.">
        <title>Macronuclear genome sequence of the ciliate Tetrahymena thermophila, a model eukaryote.</title>
        <authorList>
            <person name="Eisen J.A."/>
            <person name="Coyne R.S."/>
            <person name="Wu M."/>
            <person name="Wu D."/>
            <person name="Thiagarajan M."/>
            <person name="Wortman J.R."/>
            <person name="Badger J.H."/>
            <person name="Ren Q."/>
            <person name="Amedeo P."/>
            <person name="Jones K.M."/>
            <person name="Tallon L.J."/>
            <person name="Delcher A.L."/>
            <person name="Salzberg S.L."/>
            <person name="Silva J.C."/>
            <person name="Haas B.J."/>
            <person name="Majoros W.H."/>
            <person name="Farzad M."/>
            <person name="Carlton J.M."/>
            <person name="Smith R.K. Jr."/>
            <person name="Garg J."/>
            <person name="Pearlman R.E."/>
            <person name="Karrer K.M."/>
            <person name="Sun L."/>
            <person name="Manning G."/>
            <person name="Elde N.C."/>
            <person name="Turkewitz A.P."/>
            <person name="Asai D.J."/>
            <person name="Wilkes D.E."/>
            <person name="Wang Y."/>
            <person name="Cai H."/>
            <person name="Collins K."/>
            <person name="Stewart B.A."/>
            <person name="Lee S.R."/>
            <person name="Wilamowska K."/>
            <person name="Weinberg Z."/>
            <person name="Ruzzo W.L."/>
            <person name="Wloga D."/>
            <person name="Gaertig J."/>
            <person name="Frankel J."/>
            <person name="Tsao C.-C."/>
            <person name="Gorovsky M.A."/>
            <person name="Keeling P.J."/>
            <person name="Waller R.F."/>
            <person name="Patron N.J."/>
            <person name="Cherry J.M."/>
            <person name="Stover N.A."/>
            <person name="Krieger C.J."/>
            <person name="del Toro C."/>
            <person name="Ryder H.F."/>
            <person name="Williamson S.C."/>
            <person name="Barbeau R.A."/>
            <person name="Hamilton E.P."/>
            <person name="Orias E."/>
        </authorList>
    </citation>
    <scope>NUCLEOTIDE SEQUENCE [LARGE SCALE GENOMIC DNA]</scope>
    <source>
        <strain evidence="3">SB210</strain>
    </source>
</reference>
<protein>
    <submittedName>
        <fullName evidence="2">Transmembrane protein, putative</fullName>
    </submittedName>
</protein>
<organism evidence="2 3">
    <name type="scientific">Tetrahymena thermophila (strain SB210)</name>
    <dbReference type="NCBI Taxonomy" id="312017"/>
    <lineage>
        <taxon>Eukaryota</taxon>
        <taxon>Sar</taxon>
        <taxon>Alveolata</taxon>
        <taxon>Ciliophora</taxon>
        <taxon>Intramacronucleata</taxon>
        <taxon>Oligohymenophorea</taxon>
        <taxon>Hymenostomatida</taxon>
        <taxon>Tetrahymenina</taxon>
        <taxon>Tetrahymenidae</taxon>
        <taxon>Tetrahymena</taxon>
    </lineage>
</organism>
<accession>Q228B5</accession>
<evidence type="ECO:0000256" key="1">
    <source>
        <dbReference type="SAM" id="Phobius"/>
    </source>
</evidence>
<keyword evidence="1" id="KW-1133">Transmembrane helix</keyword>
<sequence length="609" mass="71242">MSKDKNYSFIRYFDIFAPPYYQKISQDHYKKKTVIGGIFSILYVSVSLGYFLYLMIYFYQGKIAPKFTQFDEVQDEGVDYEINAQDIFISIYQDQETNLLDIEQQNKVQYFDIFLQNRDRQINSFTYDGCLRFGESGDILLSLKSDPMPLYGNNIQITVKKCSGNFLRDSSYRCASQQEVDELLQQDLPLILYFKGSNFSIKNNELKPRIFLTYSTISKNFLPLIQINAKMQNIDVQRGLLFQSTQNYQQIIDFNQIVAQSSINPGADEVYNDILITLNNVVTQTQVQYPLLSEVFAYVWGIASMLLLTGYVFKSIAQATLAQDFLGIQLKYYYKKTAIRLFGQSDNEKLNNSVIESKQSAEVVLKQNEVIQNVSFKKNLRNYFKISNFQKWKVFFLPSFCQKRRKKSTTNQKLLDILIKQTNKDMCVFEMQKEFLKLRTAIKLLLTPEQYSAIQMCGCDLINEEQLISMQLRQEQEQKDDQNDNQEKDINDKELYLDISDIQEPLNKPQPDHSILQISNQKKLNHLELMNQVDTDRLYRQECLQRFLTDNQQNYSSDQQSVNQRIVNCIIGYQSIPSNRNKQNEEAANIFSINQNDIQLKNNISQKDN</sequence>
<dbReference type="eggNOG" id="ENOG502SUIJ">
    <property type="taxonomic scope" value="Eukaryota"/>
</dbReference>
<dbReference type="HOGENOM" id="CLU_524301_0_0_1"/>
<evidence type="ECO:0000313" key="2">
    <source>
        <dbReference type="EMBL" id="EAR81632.3"/>
    </source>
</evidence>
<dbReference type="RefSeq" id="XP_001029295.3">
    <property type="nucleotide sequence ID" value="XM_001029295.3"/>
</dbReference>
<dbReference type="InParanoid" id="Q228B5"/>
<dbReference type="Proteomes" id="UP000009168">
    <property type="component" value="Unassembled WGS sequence"/>
</dbReference>
<dbReference type="AlphaFoldDB" id="Q228B5"/>
<proteinExistence type="predicted"/>